<dbReference type="OrthoDB" id="10251809at2759"/>
<keyword evidence="4" id="KW-1185">Reference proteome</keyword>
<dbReference type="Proteomes" id="UP000016924">
    <property type="component" value="Unassembled WGS sequence"/>
</dbReference>
<dbReference type="Pfam" id="PF24681">
    <property type="entry name" value="Kelch_KLHDC2_KLHL20_DRC7"/>
    <property type="match status" value="1"/>
</dbReference>
<dbReference type="HOGENOM" id="CLU_012508_0_0_1"/>
<dbReference type="PANTHER" id="PTHR23244:SF441">
    <property type="entry name" value="KELCH REPEAT PROTEIN"/>
    <property type="match status" value="1"/>
</dbReference>
<evidence type="ECO:0000256" key="1">
    <source>
        <dbReference type="SAM" id="MobiDB-lite"/>
    </source>
</evidence>
<evidence type="ECO:0000313" key="3">
    <source>
        <dbReference type="EMBL" id="EON63756.1"/>
    </source>
</evidence>
<feature type="region of interest" description="Disordered" evidence="1">
    <location>
        <begin position="693"/>
        <end position="781"/>
    </location>
</feature>
<dbReference type="AlphaFoldDB" id="R7YQ22"/>
<dbReference type="STRING" id="1168221.R7YQ22"/>
<reference evidence="4" key="1">
    <citation type="submission" date="2012-06" db="EMBL/GenBank/DDBJ databases">
        <title>The genome sequence of Coniosporium apollinis CBS 100218.</title>
        <authorList>
            <consortium name="The Broad Institute Genome Sequencing Platform"/>
            <person name="Cuomo C."/>
            <person name="Gorbushina A."/>
            <person name="Noack S."/>
            <person name="Walker B."/>
            <person name="Young S.K."/>
            <person name="Zeng Q."/>
            <person name="Gargeya S."/>
            <person name="Fitzgerald M."/>
            <person name="Haas B."/>
            <person name="Abouelleil A."/>
            <person name="Alvarado L."/>
            <person name="Arachchi H.M."/>
            <person name="Berlin A.M."/>
            <person name="Chapman S.B."/>
            <person name="Goldberg J."/>
            <person name="Griggs A."/>
            <person name="Gujja S."/>
            <person name="Hansen M."/>
            <person name="Howarth C."/>
            <person name="Imamovic A."/>
            <person name="Larimer J."/>
            <person name="McCowan C."/>
            <person name="Montmayeur A."/>
            <person name="Murphy C."/>
            <person name="Neiman D."/>
            <person name="Pearson M."/>
            <person name="Priest M."/>
            <person name="Roberts A."/>
            <person name="Saif S."/>
            <person name="Shea T."/>
            <person name="Sisk P."/>
            <person name="Sykes S."/>
            <person name="Wortman J."/>
            <person name="Nusbaum C."/>
            <person name="Birren B."/>
        </authorList>
    </citation>
    <scope>NUCLEOTIDE SEQUENCE [LARGE SCALE GENOMIC DNA]</scope>
    <source>
        <strain evidence="4">CBS 100218</strain>
    </source>
</reference>
<name>R7YQ22_CONA1</name>
<feature type="region of interest" description="Disordered" evidence="1">
    <location>
        <begin position="54"/>
        <end position="73"/>
    </location>
</feature>
<dbReference type="RefSeq" id="XP_007779073.1">
    <property type="nucleotide sequence ID" value="XM_007780883.1"/>
</dbReference>
<dbReference type="GeneID" id="19900295"/>
<dbReference type="Gene3D" id="2.120.10.80">
    <property type="entry name" value="Kelch-type beta propeller"/>
    <property type="match status" value="2"/>
</dbReference>
<gene>
    <name evidence="3" type="ORF">W97_02984</name>
</gene>
<protein>
    <recommendedName>
        <fullName evidence="5">Kelch repeat protein</fullName>
    </recommendedName>
</protein>
<keyword evidence="2" id="KW-0812">Transmembrane</keyword>
<feature type="compositionally biased region" description="Acidic residues" evidence="1">
    <location>
        <begin position="56"/>
        <end position="73"/>
    </location>
</feature>
<dbReference type="eggNOG" id="KOG1230">
    <property type="taxonomic scope" value="Eukaryota"/>
</dbReference>
<keyword evidence="2" id="KW-0472">Membrane</keyword>
<dbReference type="OMA" id="ATFTQMN"/>
<evidence type="ECO:0000313" key="4">
    <source>
        <dbReference type="Proteomes" id="UP000016924"/>
    </source>
</evidence>
<feature type="transmembrane region" description="Helical" evidence="2">
    <location>
        <begin position="645"/>
        <end position="671"/>
    </location>
</feature>
<organism evidence="3 4">
    <name type="scientific">Coniosporium apollinis (strain CBS 100218)</name>
    <name type="common">Rock-inhabiting black yeast</name>
    <dbReference type="NCBI Taxonomy" id="1168221"/>
    <lineage>
        <taxon>Eukaryota</taxon>
        <taxon>Fungi</taxon>
        <taxon>Dikarya</taxon>
        <taxon>Ascomycota</taxon>
        <taxon>Pezizomycotina</taxon>
        <taxon>Dothideomycetes</taxon>
        <taxon>Dothideomycetes incertae sedis</taxon>
        <taxon>Coniosporium</taxon>
    </lineage>
</organism>
<evidence type="ECO:0008006" key="5">
    <source>
        <dbReference type="Google" id="ProtNLM"/>
    </source>
</evidence>
<accession>R7YQ22</accession>
<keyword evidence="2" id="KW-1133">Transmembrane helix</keyword>
<feature type="compositionally biased region" description="Polar residues" evidence="1">
    <location>
        <begin position="766"/>
        <end position="775"/>
    </location>
</feature>
<dbReference type="EMBL" id="JH767565">
    <property type="protein sequence ID" value="EON63756.1"/>
    <property type="molecule type" value="Genomic_DNA"/>
</dbReference>
<dbReference type="InterPro" id="IPR015915">
    <property type="entry name" value="Kelch-typ_b-propeller"/>
</dbReference>
<proteinExistence type="predicted"/>
<dbReference type="PANTHER" id="PTHR23244">
    <property type="entry name" value="KELCH REPEAT DOMAIN"/>
    <property type="match status" value="1"/>
</dbReference>
<sequence length="805" mass="85794">MSAVSLQEHGRRRSVFKETGLMNDDPLVRSVTPQPVQRPLHNIRFESTSDISVSSDDWDELEGGDAVESDDEPFSTFNSTNMTSAKVHPLASRSLKLLTYHRLGILAAILLIAVPILHNTPILGKSEHTMLGARGGVIPREATTPADLGDHALLKRQDTQTSICKRWSHQSAVVNGTLWVYGGRRMDDASQTSNHWNNDFLTYDLTNSWQISSPAVTGLPRPSGLPAVSNGYLWHSRTSLFMYGGEFSDNPINPPTSNSLWEYNILASEWIEHRNPQTSAGENAVAAGQAVQRSAEGAGAGVAALGRGWYFGGHLDTHTTEGWSIQVARIYLKSLLEFTLPGFSNSNVETLSGGQTAGEGGVWRNITEGGLQDEAGFTERADGILVYVPGFGEEGILLGLAGGDTRTFTQMNVIDVYDIATSTWYKQATDGPRPKERVNPCAVVAAAADGTSYNVYMWAGQNLQPAGEQIQYDDMWILTLPAFTWIQVDQTNQPVPYGRSGHTCHIWDGQMVVVGGYVGQDLSCDSPGVYVFNLSSLEWVNHPENLASNNPFSQQLSQRGSDIGSGLEGSYGYAVPEAVISVIGGSPTGGATVTVPMQSATAGPMATGRAITYTVTASDGSTITATAVPNPDGSYGNQGSSGPNIGAIVAGVVAGLFFLIACYFAFCAWVYRKQLILYKNHVAMAQRNAADPSRAEKDAFLVPESSAKTSSDRRGPDGVKISSESASAVTASAGAGSARGNGRPAGSTAAGVDGIYPTPTRDALGRSSSAGSSTDDLLAGQEPTFWGTKGVLLNPRRSLRVINRD</sequence>
<evidence type="ECO:0000256" key="2">
    <source>
        <dbReference type="SAM" id="Phobius"/>
    </source>
</evidence>
<dbReference type="SUPFAM" id="SSF117281">
    <property type="entry name" value="Kelch motif"/>
    <property type="match status" value="1"/>
</dbReference>
<feature type="compositionally biased region" description="Low complexity" evidence="1">
    <location>
        <begin position="722"/>
        <end position="747"/>
    </location>
</feature>